<comment type="caution">
    <text evidence="2">The sequence shown here is derived from an EMBL/GenBank/DDBJ whole genome shotgun (WGS) entry which is preliminary data.</text>
</comment>
<dbReference type="EMBL" id="JAAOIW010000043">
    <property type="protein sequence ID" value="NHN35543.1"/>
    <property type="molecule type" value="Genomic_DNA"/>
</dbReference>
<feature type="transmembrane region" description="Helical" evidence="1">
    <location>
        <begin position="20"/>
        <end position="39"/>
    </location>
</feature>
<dbReference type="RefSeq" id="WP_166158594.1">
    <property type="nucleotide sequence ID" value="NZ_JAAOIW010000043.1"/>
</dbReference>
<protein>
    <submittedName>
        <fullName evidence="2">Uncharacterized protein</fullName>
    </submittedName>
</protein>
<accession>A0ABX0JHU0</accession>
<evidence type="ECO:0000313" key="2">
    <source>
        <dbReference type="EMBL" id="NHN35543.1"/>
    </source>
</evidence>
<dbReference type="Proteomes" id="UP001165962">
    <property type="component" value="Unassembled WGS sequence"/>
</dbReference>
<proteinExistence type="predicted"/>
<name>A0ABX0JHU0_9BACL</name>
<reference evidence="2" key="1">
    <citation type="submission" date="2020-03" db="EMBL/GenBank/DDBJ databases">
        <title>Draft sequencing of Paenibacilllus sp. S3N08.</title>
        <authorList>
            <person name="Kim D.-U."/>
        </authorList>
    </citation>
    <scope>NUCLEOTIDE SEQUENCE</scope>
    <source>
        <strain evidence="2">S3N08</strain>
    </source>
</reference>
<keyword evidence="3" id="KW-1185">Reference proteome</keyword>
<evidence type="ECO:0000313" key="3">
    <source>
        <dbReference type="Proteomes" id="UP001165962"/>
    </source>
</evidence>
<gene>
    <name evidence="2" type="ORF">G9U52_38310</name>
</gene>
<keyword evidence="1" id="KW-0472">Membrane</keyword>
<evidence type="ECO:0000256" key="1">
    <source>
        <dbReference type="SAM" id="Phobius"/>
    </source>
</evidence>
<keyword evidence="1" id="KW-1133">Transmembrane helix</keyword>
<sequence>METLIGQTFLLIAGNPDVQFVLAVFSIVIGVSFAAMMIWKSLESKVD</sequence>
<organism evidence="2 3">
    <name type="scientific">Paenibacillus agricola</name>
    <dbReference type="NCBI Taxonomy" id="2716264"/>
    <lineage>
        <taxon>Bacteria</taxon>
        <taxon>Bacillati</taxon>
        <taxon>Bacillota</taxon>
        <taxon>Bacilli</taxon>
        <taxon>Bacillales</taxon>
        <taxon>Paenibacillaceae</taxon>
        <taxon>Paenibacillus</taxon>
    </lineage>
</organism>
<keyword evidence="1" id="KW-0812">Transmembrane</keyword>